<dbReference type="GO" id="GO:0005730">
    <property type="term" value="C:nucleolus"/>
    <property type="evidence" value="ECO:0007669"/>
    <property type="project" value="TreeGrafter"/>
</dbReference>
<dbReference type="OrthoDB" id="5954793at2759"/>
<feature type="binding site" evidence="1">
    <location>
        <position position="125"/>
    </location>
    <ligand>
        <name>S-adenosyl-L-methionine</name>
        <dbReference type="ChEBI" id="CHEBI:59789"/>
    </ligand>
</feature>
<sequence>MPSGSSAKKKKSKRKHASRRPVTYVKQNKKAHSEVISTLHNLNKAIESTKANPSLTKAEKEAHIKELQKDVEEAGGIAVYQVASKRGESKHGSFNSAKWVVKTLKKHKVKPASVEEKHLQLLDVGALDENYQKWKSWICATAIDLNPQSPAILQADFLDFKKDVSQVYDVIVLSLVLNFAGDPIIRGKMLKQARRLCKIDGHVLIVLPLPCVKNSRYMTHDLLKEIMVSLGFTCIDSHDSKRLAFMMFKKSAGAAVTHKVFPKKEMKNGVKMNNFTIVIK</sequence>
<evidence type="ECO:0000313" key="3">
    <source>
        <dbReference type="EMBL" id="CAH1773577.1"/>
    </source>
</evidence>
<dbReference type="InterPro" id="IPR021867">
    <property type="entry name" value="Bmt2/SAMTOR"/>
</dbReference>
<keyword evidence="4" id="KW-1185">Reference proteome</keyword>
<reference evidence="3" key="1">
    <citation type="submission" date="2022-03" db="EMBL/GenBank/DDBJ databases">
        <authorList>
            <person name="Martin C."/>
        </authorList>
    </citation>
    <scope>NUCLEOTIDE SEQUENCE</scope>
</reference>
<dbReference type="PANTHER" id="PTHR21008:SF1">
    <property type="entry name" value="25S RRNA (ADENINE(2142)-N(1))-METHYLTRANSFERASE"/>
    <property type="match status" value="1"/>
</dbReference>
<comment type="similarity">
    <text evidence="1">Belongs to the BMT2 family.</text>
</comment>
<feature type="binding site" evidence="1">
    <location>
        <position position="144"/>
    </location>
    <ligand>
        <name>S-adenosyl-L-methionine</name>
        <dbReference type="ChEBI" id="CHEBI:59789"/>
    </ligand>
</feature>
<dbReference type="EMBL" id="CAIIXF020000001">
    <property type="protein sequence ID" value="CAH1773577.1"/>
    <property type="molecule type" value="Genomic_DNA"/>
</dbReference>
<protein>
    <recommendedName>
        <fullName evidence="1">S-adenosylmethionine sensor upstream of mTORC1</fullName>
    </recommendedName>
    <alternativeName>
        <fullName evidence="1">Probable methyltransferase BMT2 homolog</fullName>
        <ecNumber evidence="1">2.1.1.-</ecNumber>
    </alternativeName>
</protein>
<evidence type="ECO:0000256" key="2">
    <source>
        <dbReference type="SAM" id="MobiDB-lite"/>
    </source>
</evidence>
<dbReference type="Proteomes" id="UP000749559">
    <property type="component" value="Unassembled WGS sequence"/>
</dbReference>
<feature type="region of interest" description="Disordered" evidence="2">
    <location>
        <begin position="1"/>
        <end position="31"/>
    </location>
</feature>
<dbReference type="Gene3D" id="3.40.50.150">
    <property type="entry name" value="Vaccinia Virus protein VP39"/>
    <property type="match status" value="1"/>
</dbReference>
<keyword evidence="1" id="KW-0489">Methyltransferase</keyword>
<organism evidence="3 4">
    <name type="scientific">Owenia fusiformis</name>
    <name type="common">Polychaete worm</name>
    <dbReference type="NCBI Taxonomy" id="6347"/>
    <lineage>
        <taxon>Eukaryota</taxon>
        <taxon>Metazoa</taxon>
        <taxon>Spiralia</taxon>
        <taxon>Lophotrochozoa</taxon>
        <taxon>Annelida</taxon>
        <taxon>Polychaeta</taxon>
        <taxon>Sedentaria</taxon>
        <taxon>Canalipalpata</taxon>
        <taxon>Sabellida</taxon>
        <taxon>Oweniida</taxon>
        <taxon>Oweniidae</taxon>
        <taxon>Owenia</taxon>
    </lineage>
</organism>
<dbReference type="PANTHER" id="PTHR21008">
    <property type="entry name" value="S-ADENOSYLMETHIONINE SENSOR UPSTREAM OF MTORC1-RELATED"/>
    <property type="match status" value="1"/>
</dbReference>
<accession>A0A8J1UCL5</accession>
<dbReference type="InterPro" id="IPR029063">
    <property type="entry name" value="SAM-dependent_MTases_sf"/>
</dbReference>
<proteinExistence type="inferred from homology"/>
<dbReference type="SUPFAM" id="SSF53335">
    <property type="entry name" value="S-adenosyl-L-methionine-dependent methyltransferases"/>
    <property type="match status" value="1"/>
</dbReference>
<dbReference type="HAMAP" id="MF_03044">
    <property type="entry name" value="BMT2"/>
    <property type="match status" value="1"/>
</dbReference>
<comment type="function">
    <text evidence="1">S-adenosyl-L-methionine-binding protein that acts as an inhibitor of mTORC1 signaling. Acts as a sensor of S-adenosyl-L-methionine to signal methionine sufficiency to mTORC1. Probably also acts as a S-adenosyl-L-methionine-dependent methyltransferase.</text>
</comment>
<evidence type="ECO:0000256" key="1">
    <source>
        <dbReference type="HAMAP-Rule" id="MF_03044"/>
    </source>
</evidence>
<name>A0A8J1UCL5_OWEFU</name>
<keyword evidence="1" id="KW-0949">S-adenosyl-L-methionine</keyword>
<gene>
    <name evidence="3" type="ORF">OFUS_LOCUS1155</name>
</gene>
<dbReference type="GO" id="GO:0016433">
    <property type="term" value="F:rRNA (adenine) methyltransferase activity"/>
    <property type="evidence" value="ECO:0007669"/>
    <property type="project" value="TreeGrafter"/>
</dbReference>
<dbReference type="AlphaFoldDB" id="A0A8J1UCL5"/>
<comment type="caution">
    <text evidence="3">The sequence shown here is derived from an EMBL/GenBank/DDBJ whole genome shotgun (WGS) entry which is preliminary data.</text>
</comment>
<feature type="compositionally biased region" description="Basic residues" evidence="2">
    <location>
        <begin position="7"/>
        <end position="19"/>
    </location>
</feature>
<evidence type="ECO:0000313" key="4">
    <source>
        <dbReference type="Proteomes" id="UP000749559"/>
    </source>
</evidence>
<dbReference type="Pfam" id="PF11968">
    <property type="entry name" value="Bmt2"/>
    <property type="match status" value="1"/>
</dbReference>
<keyword evidence="1" id="KW-0808">Transferase</keyword>
<dbReference type="EC" id="2.1.1.-" evidence="1"/>